<evidence type="ECO:0000313" key="3">
    <source>
        <dbReference type="Proteomes" id="UP001320209"/>
    </source>
</evidence>
<organism evidence="2 3">
    <name type="scientific">Candidatus Hydrogenosomobacter endosymbioticus</name>
    <dbReference type="NCBI Taxonomy" id="2558174"/>
    <lineage>
        <taxon>Bacteria</taxon>
        <taxon>Pseudomonadati</taxon>
        <taxon>Pseudomonadota</taxon>
        <taxon>Alphaproteobacteria</taxon>
        <taxon>Holosporales</taxon>
        <taxon>Holosporaceae</taxon>
        <taxon>Candidatus Hydrogenosomobacter</taxon>
    </lineage>
</organism>
<proteinExistence type="predicted"/>
<evidence type="ECO:0000313" key="2">
    <source>
        <dbReference type="EMBL" id="BDB96190.1"/>
    </source>
</evidence>
<gene>
    <name evidence="2" type="ORF">HYD_3230</name>
</gene>
<accession>A0ABN6L2U1</accession>
<sequence>MMWTKKFLLAAVLAIITFNRAEAVYFTNKEWGEIESNIKNFFPEGGRQKEVIAKECVRLRNVIEKMPCVDEDVVKPAIVALYLRIYGKELKKQVSCMEVSADTKVSPKGIGKLFKKAIKLAIFHSGAISKFVDNFYEKCRESATKAIAEEMVETWKLEGSSSDGVVIDRVVNMAMAKQGFDGKAEDFARRFNVFSSLPVLRLFWNYSSCGAPEEKNAANTICNKIGKNLKEFCKKYVYVTIASLESDFSDKSTK</sequence>
<keyword evidence="1" id="KW-0732">Signal</keyword>
<name>A0ABN6L2U1_9PROT</name>
<feature type="signal peptide" evidence="1">
    <location>
        <begin position="1"/>
        <end position="23"/>
    </location>
</feature>
<dbReference type="RefSeq" id="WP_236865707.1">
    <property type="nucleotide sequence ID" value="NZ_AP025225.1"/>
</dbReference>
<reference evidence="2" key="1">
    <citation type="submission" date="2021-10" db="EMBL/GenBank/DDBJ databases">
        <title>Genome Sequence of The Candidatus Hydrogeosomobacter endosymbioticus, an Intracellular Bacterial Symbiont of the Anaerobic Ciliate GW7.</title>
        <authorList>
            <person name="Shiohama Y."/>
            <person name="Shinzato N."/>
        </authorList>
    </citation>
    <scope>NUCLEOTIDE SEQUENCE [LARGE SCALE GENOMIC DNA]</scope>
    <source>
        <strain evidence="2">200920</strain>
    </source>
</reference>
<protein>
    <submittedName>
        <fullName evidence="2">Uncharacterized protein</fullName>
    </submittedName>
</protein>
<dbReference type="Proteomes" id="UP001320209">
    <property type="component" value="Chromosome"/>
</dbReference>
<dbReference type="EMBL" id="AP025225">
    <property type="protein sequence ID" value="BDB96190.1"/>
    <property type="molecule type" value="Genomic_DNA"/>
</dbReference>
<keyword evidence="3" id="KW-1185">Reference proteome</keyword>
<evidence type="ECO:0000256" key="1">
    <source>
        <dbReference type="SAM" id="SignalP"/>
    </source>
</evidence>
<feature type="chain" id="PRO_5045075795" evidence="1">
    <location>
        <begin position="24"/>
        <end position="254"/>
    </location>
</feature>